<dbReference type="OrthoDB" id="810913at2759"/>
<name>A0A9Q0FL66_9ROSI</name>
<proteinExistence type="predicted"/>
<evidence type="ECO:0000313" key="1">
    <source>
        <dbReference type="EMBL" id="KAJ4832371.1"/>
    </source>
</evidence>
<accession>A0A9Q0FL66</accession>
<reference evidence="1" key="1">
    <citation type="submission" date="2022-02" db="EMBL/GenBank/DDBJ databases">
        <authorList>
            <person name="Henning P.M."/>
            <person name="McCubbin A.G."/>
            <person name="Shore J.S."/>
        </authorList>
    </citation>
    <scope>NUCLEOTIDE SEQUENCE</scope>
    <source>
        <strain evidence="1">F60SS</strain>
        <tissue evidence="1">Leaves</tissue>
    </source>
</reference>
<keyword evidence="2" id="KW-1185">Reference proteome</keyword>
<dbReference type="AlphaFoldDB" id="A0A9Q0FL66"/>
<sequence length="210" mass="23730">MTDEEVLQSLEEYTKNAIDHQHRTLRSILAHQASVSYLRPYFSGHLPPIDAATFRRLVPLSSYDDYADHINNLANHGSVDQYPPVLSVDPLHCFHHRSGNSTMKPKLIPCFDSAPATAAMDIAVQAFTALHRKLFPPRPEVNKLLYLLYGIHNMSTPGGFKITAASTHSLLNKENLFQRHLASPREVIFGQDYEHQMYCHLLRALGDSDL</sequence>
<dbReference type="Pfam" id="PF03321">
    <property type="entry name" value="GH3"/>
    <property type="match status" value="1"/>
</dbReference>
<dbReference type="PANTHER" id="PTHR31901">
    <property type="entry name" value="GH3 DOMAIN-CONTAINING PROTEIN"/>
    <property type="match status" value="1"/>
</dbReference>
<evidence type="ECO:0000313" key="2">
    <source>
        <dbReference type="Proteomes" id="UP001141552"/>
    </source>
</evidence>
<organism evidence="1 2">
    <name type="scientific">Turnera subulata</name>
    <dbReference type="NCBI Taxonomy" id="218843"/>
    <lineage>
        <taxon>Eukaryota</taxon>
        <taxon>Viridiplantae</taxon>
        <taxon>Streptophyta</taxon>
        <taxon>Embryophyta</taxon>
        <taxon>Tracheophyta</taxon>
        <taxon>Spermatophyta</taxon>
        <taxon>Magnoliopsida</taxon>
        <taxon>eudicotyledons</taxon>
        <taxon>Gunneridae</taxon>
        <taxon>Pentapetalae</taxon>
        <taxon>rosids</taxon>
        <taxon>fabids</taxon>
        <taxon>Malpighiales</taxon>
        <taxon>Passifloraceae</taxon>
        <taxon>Turnera</taxon>
    </lineage>
</organism>
<dbReference type="EMBL" id="JAKUCV010005149">
    <property type="protein sequence ID" value="KAJ4832371.1"/>
    <property type="molecule type" value="Genomic_DNA"/>
</dbReference>
<dbReference type="PANTHER" id="PTHR31901:SF44">
    <property type="entry name" value="INDOLE-3-ACETIC ACID-AMIDO SYNTHETASE GH3.6-RELATED"/>
    <property type="match status" value="1"/>
</dbReference>
<protein>
    <submittedName>
        <fullName evidence="1">Uncharacterized protein</fullName>
    </submittedName>
</protein>
<dbReference type="Proteomes" id="UP001141552">
    <property type="component" value="Unassembled WGS sequence"/>
</dbReference>
<reference evidence="1" key="2">
    <citation type="journal article" date="2023" name="Plants (Basel)">
        <title>Annotation of the Turnera subulata (Passifloraceae) Draft Genome Reveals the S-Locus Evolved after the Divergence of Turneroideae from Passifloroideae in a Stepwise Manner.</title>
        <authorList>
            <person name="Henning P.M."/>
            <person name="Roalson E.H."/>
            <person name="Mir W."/>
            <person name="McCubbin A.G."/>
            <person name="Shore J.S."/>
        </authorList>
    </citation>
    <scope>NUCLEOTIDE SEQUENCE</scope>
    <source>
        <strain evidence="1">F60SS</strain>
    </source>
</reference>
<dbReference type="GO" id="GO:0005737">
    <property type="term" value="C:cytoplasm"/>
    <property type="evidence" value="ECO:0007669"/>
    <property type="project" value="TreeGrafter"/>
</dbReference>
<feature type="non-terminal residue" evidence="1">
    <location>
        <position position="210"/>
    </location>
</feature>
<comment type="caution">
    <text evidence="1">The sequence shown here is derived from an EMBL/GenBank/DDBJ whole genome shotgun (WGS) entry which is preliminary data.</text>
</comment>
<gene>
    <name evidence="1" type="ORF">Tsubulata_950589</name>
</gene>
<dbReference type="GO" id="GO:0016881">
    <property type="term" value="F:acid-amino acid ligase activity"/>
    <property type="evidence" value="ECO:0007669"/>
    <property type="project" value="TreeGrafter"/>
</dbReference>
<dbReference type="InterPro" id="IPR004993">
    <property type="entry name" value="GH3"/>
</dbReference>